<evidence type="ECO:0000256" key="11">
    <source>
        <dbReference type="ARBA" id="ARBA00029504"/>
    </source>
</evidence>
<protein>
    <recommendedName>
        <fullName evidence="11 12">UvrABC system protein B</fullName>
        <shortName evidence="12">Protein UvrB</shortName>
    </recommendedName>
    <alternativeName>
        <fullName evidence="12">Excinuclease ABC subunit B</fullName>
    </alternativeName>
</protein>
<dbReference type="GO" id="GO:0016887">
    <property type="term" value="F:ATP hydrolysis activity"/>
    <property type="evidence" value="ECO:0007669"/>
    <property type="project" value="InterPro"/>
</dbReference>
<name>A0A937K4H8_9CLOT</name>
<dbReference type="InterPro" id="IPR036876">
    <property type="entry name" value="UVR_dom_sf"/>
</dbReference>
<evidence type="ECO:0000256" key="7">
    <source>
        <dbReference type="ARBA" id="ARBA00022840"/>
    </source>
</evidence>
<keyword evidence="8 12" id="KW-0267">Excision nuclease</keyword>
<dbReference type="GO" id="GO:0005737">
    <property type="term" value="C:cytoplasm"/>
    <property type="evidence" value="ECO:0007669"/>
    <property type="project" value="UniProtKB-SubCell"/>
</dbReference>
<dbReference type="Gene3D" id="3.40.50.300">
    <property type="entry name" value="P-loop containing nucleotide triphosphate hydrolases"/>
    <property type="match status" value="3"/>
</dbReference>
<keyword evidence="14" id="KW-0175">Coiled coil</keyword>
<evidence type="ECO:0000259" key="17">
    <source>
        <dbReference type="PROSITE" id="PS51194"/>
    </source>
</evidence>
<dbReference type="CDD" id="cd17916">
    <property type="entry name" value="DEXHc_UvrB"/>
    <property type="match status" value="1"/>
</dbReference>
<proteinExistence type="inferred from homology"/>
<dbReference type="PROSITE" id="PS50151">
    <property type="entry name" value="UVR"/>
    <property type="match status" value="1"/>
</dbReference>
<evidence type="ECO:0000256" key="2">
    <source>
        <dbReference type="ARBA" id="ARBA00008533"/>
    </source>
</evidence>
<keyword evidence="12 13" id="KW-0742">SOS response</keyword>
<dbReference type="InterPro" id="IPR004807">
    <property type="entry name" value="UvrB"/>
</dbReference>
<dbReference type="Pfam" id="PF17757">
    <property type="entry name" value="UvrB_inter"/>
    <property type="match status" value="1"/>
</dbReference>
<dbReference type="GO" id="GO:0009381">
    <property type="term" value="F:excinuclease ABC activity"/>
    <property type="evidence" value="ECO:0007669"/>
    <property type="project" value="UniProtKB-UniRule"/>
</dbReference>
<evidence type="ECO:0000256" key="10">
    <source>
        <dbReference type="ARBA" id="ARBA00026033"/>
    </source>
</evidence>
<dbReference type="PANTHER" id="PTHR24029:SF0">
    <property type="entry name" value="UVRABC SYSTEM PROTEIN B"/>
    <property type="match status" value="1"/>
</dbReference>
<dbReference type="HAMAP" id="MF_00204">
    <property type="entry name" value="UvrB"/>
    <property type="match status" value="1"/>
</dbReference>
<dbReference type="InterPro" id="IPR041471">
    <property type="entry name" value="UvrB_inter"/>
</dbReference>
<evidence type="ECO:0000259" key="16">
    <source>
        <dbReference type="PROSITE" id="PS51192"/>
    </source>
</evidence>
<dbReference type="GO" id="GO:0009432">
    <property type="term" value="P:SOS response"/>
    <property type="evidence" value="ECO:0007669"/>
    <property type="project" value="UniProtKB-UniRule"/>
</dbReference>
<comment type="domain">
    <text evidence="12">The beta-hairpin motif is involved in DNA binding.</text>
</comment>
<dbReference type="Pfam" id="PF04851">
    <property type="entry name" value="ResIII"/>
    <property type="match status" value="1"/>
</dbReference>
<organism evidence="18 19">
    <name type="scientific">Clostridium paridis</name>
    <dbReference type="NCBI Taxonomy" id="2803863"/>
    <lineage>
        <taxon>Bacteria</taxon>
        <taxon>Bacillati</taxon>
        <taxon>Bacillota</taxon>
        <taxon>Clostridia</taxon>
        <taxon>Eubacteriales</taxon>
        <taxon>Clostridiaceae</taxon>
        <taxon>Clostridium</taxon>
    </lineage>
</organism>
<dbReference type="InterPro" id="IPR006935">
    <property type="entry name" value="Helicase/UvrB_N"/>
</dbReference>
<dbReference type="EMBL" id="JAESWA010000020">
    <property type="protein sequence ID" value="MBL4931543.1"/>
    <property type="molecule type" value="Genomic_DNA"/>
</dbReference>
<dbReference type="NCBIfam" id="TIGR00631">
    <property type="entry name" value="uvrb"/>
    <property type="match status" value="1"/>
</dbReference>
<keyword evidence="9 12" id="KW-0234">DNA repair</keyword>
<accession>A0A937K4H8</accession>
<evidence type="ECO:0000256" key="4">
    <source>
        <dbReference type="ARBA" id="ARBA00022741"/>
    </source>
</evidence>
<dbReference type="GO" id="GO:0003677">
    <property type="term" value="F:DNA binding"/>
    <property type="evidence" value="ECO:0007669"/>
    <property type="project" value="UniProtKB-UniRule"/>
</dbReference>
<evidence type="ECO:0000256" key="1">
    <source>
        <dbReference type="ARBA" id="ARBA00004496"/>
    </source>
</evidence>
<keyword evidence="7 12" id="KW-0067">ATP-binding</keyword>
<comment type="caution">
    <text evidence="18">The sequence shown here is derived from an EMBL/GenBank/DDBJ whole genome shotgun (WGS) entry which is preliminary data.</text>
</comment>
<keyword evidence="6 12" id="KW-0228">DNA excision</keyword>
<dbReference type="AlphaFoldDB" id="A0A937K4H8"/>
<evidence type="ECO:0000259" key="15">
    <source>
        <dbReference type="PROSITE" id="PS50151"/>
    </source>
</evidence>
<feature type="short sequence motif" description="Beta-hairpin" evidence="12">
    <location>
        <begin position="91"/>
        <end position="114"/>
    </location>
</feature>
<dbReference type="PROSITE" id="PS51192">
    <property type="entry name" value="HELICASE_ATP_BIND_1"/>
    <property type="match status" value="1"/>
</dbReference>
<dbReference type="NCBIfam" id="NF003673">
    <property type="entry name" value="PRK05298.1"/>
    <property type="match status" value="1"/>
</dbReference>
<dbReference type="InterPro" id="IPR024759">
    <property type="entry name" value="UvrB_YAD/RRR_dom"/>
</dbReference>
<feature type="domain" description="Helicase ATP-binding" evidence="16">
    <location>
        <begin position="25"/>
        <end position="182"/>
    </location>
</feature>
<evidence type="ECO:0000256" key="8">
    <source>
        <dbReference type="ARBA" id="ARBA00022881"/>
    </source>
</evidence>
<comment type="similarity">
    <text evidence="2 12 13">Belongs to the UvrB family.</text>
</comment>
<keyword evidence="4 12" id="KW-0547">Nucleotide-binding</keyword>
<gene>
    <name evidence="12 18" type="primary">uvrB</name>
    <name evidence="18" type="ORF">JK634_06980</name>
</gene>
<keyword evidence="5 12" id="KW-0227">DNA damage</keyword>
<dbReference type="Gene3D" id="4.10.860.10">
    <property type="entry name" value="UVR domain"/>
    <property type="match status" value="1"/>
</dbReference>
<dbReference type="SUPFAM" id="SSF46600">
    <property type="entry name" value="C-terminal UvrC-binding domain of UvrB"/>
    <property type="match status" value="1"/>
</dbReference>
<dbReference type="SMART" id="SM00487">
    <property type="entry name" value="DEXDc"/>
    <property type="match status" value="1"/>
</dbReference>
<dbReference type="SMART" id="SM00490">
    <property type="entry name" value="HELICc"/>
    <property type="match status" value="1"/>
</dbReference>
<dbReference type="PANTHER" id="PTHR24029">
    <property type="entry name" value="UVRABC SYSTEM PROTEIN B"/>
    <property type="match status" value="1"/>
</dbReference>
<dbReference type="InterPro" id="IPR014001">
    <property type="entry name" value="Helicase_ATP-bd"/>
</dbReference>
<evidence type="ECO:0000256" key="12">
    <source>
        <dbReference type="HAMAP-Rule" id="MF_00204"/>
    </source>
</evidence>
<evidence type="ECO:0000256" key="9">
    <source>
        <dbReference type="ARBA" id="ARBA00023204"/>
    </source>
</evidence>
<dbReference type="InterPro" id="IPR001943">
    <property type="entry name" value="UVR_dom"/>
</dbReference>
<dbReference type="GO" id="GO:0005524">
    <property type="term" value="F:ATP binding"/>
    <property type="evidence" value="ECO:0007669"/>
    <property type="project" value="UniProtKB-UniRule"/>
</dbReference>
<comment type="function">
    <text evidence="12">The UvrABC repair system catalyzes the recognition and processing of DNA lesions. A damage recognition complex composed of 2 UvrA and 2 UvrB subunits scans DNA for abnormalities. Upon binding of the UvrA(2)B(2) complex to a putative damaged site, the DNA wraps around one UvrB monomer. DNA wrap is dependent on ATP binding by UvrB and probably causes local melting of the DNA helix, facilitating insertion of UvrB beta-hairpin between the DNA strands. Then UvrB probes one DNA strand for the presence of a lesion. If a lesion is found the UvrA subunits dissociate and the UvrB-DNA preincision complex is formed. This complex is subsequently bound by UvrC and the second UvrB is released. If no lesion is found, the DNA wraps around the other UvrB subunit that will check the other stand for damage.</text>
</comment>
<reference evidence="18" key="1">
    <citation type="submission" date="2021-01" db="EMBL/GenBank/DDBJ databases">
        <title>Genome public.</title>
        <authorList>
            <person name="Liu C."/>
            <person name="Sun Q."/>
        </authorList>
    </citation>
    <scope>NUCLEOTIDE SEQUENCE</scope>
    <source>
        <strain evidence="18">YIM B02565</strain>
    </source>
</reference>
<evidence type="ECO:0000256" key="3">
    <source>
        <dbReference type="ARBA" id="ARBA00022490"/>
    </source>
</evidence>
<dbReference type="Pfam" id="PF00271">
    <property type="entry name" value="Helicase_C"/>
    <property type="match status" value="1"/>
</dbReference>
<dbReference type="CDD" id="cd18790">
    <property type="entry name" value="SF2_C_UvrB"/>
    <property type="match status" value="1"/>
</dbReference>
<evidence type="ECO:0000256" key="14">
    <source>
        <dbReference type="SAM" id="Coils"/>
    </source>
</evidence>
<comment type="subcellular location">
    <subcellularLocation>
        <location evidence="1 12 13">Cytoplasm</location>
    </subcellularLocation>
</comment>
<dbReference type="SUPFAM" id="SSF52540">
    <property type="entry name" value="P-loop containing nucleoside triphosphate hydrolases"/>
    <property type="match status" value="2"/>
</dbReference>
<feature type="domain" description="UVR" evidence="15">
    <location>
        <begin position="622"/>
        <end position="657"/>
    </location>
</feature>
<keyword evidence="3 12" id="KW-0963">Cytoplasm</keyword>
<dbReference type="Proteomes" id="UP000623681">
    <property type="component" value="Unassembled WGS sequence"/>
</dbReference>
<dbReference type="PROSITE" id="PS51194">
    <property type="entry name" value="HELICASE_CTER"/>
    <property type="match status" value="1"/>
</dbReference>
<evidence type="ECO:0000313" key="18">
    <source>
        <dbReference type="EMBL" id="MBL4931543.1"/>
    </source>
</evidence>
<sequence>MGKFKIESKFKPTGDQPEAIDSIVNALNNGDRGQTLLGVTGSGKTFTMANIIERVQRPTLILAHNKTLAAQLCGEFKEFFPDSIVEYFVSYYDYYQPEAYVPQTDTFIEKDASINDEIDKLRHSATSALFERRDVIIVASVSCIYGLGNPEEYKTLTISLRTGMEKERDEIIRKLIEIQYERNDIDFARGTFRVRGDSLDIIPASSSNKGIRIEFFGDEIDRIREFDVLTGKILGERKHVSIFPASHFATSSSKLEVALGIIEQELEERLKVLNAEGKLLEAQRLKQRTNFDIEMIREMGYCTGIENYSRILDGRAPGTSPKTLIDYFPEDYLLFIDESHVTLPQVRAMYAGDRSRKESLIEYGFRLPCAYDNRPLKFEEFEEKINQVVFVSATPAAYEIDHSTNIAEQIIRPTGLLDPVVEVRPVEGQIDDLYAQINETISKGFRVLVTTLTKRMAEDLTKYMKDLGVKTTYMHSDIETIERMKIIRSLRLGEVDVLVGINLLREGLDIPEVALVAILDADKEGFLRSETSLIQTIGRAARNSESKVIMYADRITNSMDKALKETNRRREIQMKYNEEHGITPQTIIKDVRDVIEATKSAEEQETYSIAALSLEERIEDPKKLIKKYKAEMAEAAKNLQFERAAELRDMIKKLESK</sequence>
<comment type="subunit">
    <text evidence="10 12 13">Forms a heterotetramer with UvrA during the search for lesions. Interacts with UvrC in an incision complex.</text>
</comment>
<dbReference type="GO" id="GO:0009380">
    <property type="term" value="C:excinuclease repair complex"/>
    <property type="evidence" value="ECO:0007669"/>
    <property type="project" value="InterPro"/>
</dbReference>
<dbReference type="Pfam" id="PF02151">
    <property type="entry name" value="UVR"/>
    <property type="match status" value="1"/>
</dbReference>
<dbReference type="Pfam" id="PF12344">
    <property type="entry name" value="UvrB"/>
    <property type="match status" value="1"/>
</dbReference>
<evidence type="ECO:0000313" key="19">
    <source>
        <dbReference type="Proteomes" id="UP000623681"/>
    </source>
</evidence>
<keyword evidence="19" id="KW-1185">Reference proteome</keyword>
<dbReference type="RefSeq" id="WP_202766927.1">
    <property type="nucleotide sequence ID" value="NZ_JAESWA010000020.1"/>
</dbReference>
<dbReference type="GO" id="GO:0006289">
    <property type="term" value="P:nucleotide-excision repair"/>
    <property type="evidence" value="ECO:0007669"/>
    <property type="project" value="UniProtKB-UniRule"/>
</dbReference>
<evidence type="ECO:0000256" key="13">
    <source>
        <dbReference type="RuleBase" id="RU003587"/>
    </source>
</evidence>
<dbReference type="InterPro" id="IPR027417">
    <property type="entry name" value="P-loop_NTPase"/>
</dbReference>
<evidence type="ECO:0000256" key="6">
    <source>
        <dbReference type="ARBA" id="ARBA00022769"/>
    </source>
</evidence>
<dbReference type="InterPro" id="IPR001650">
    <property type="entry name" value="Helicase_C-like"/>
</dbReference>
<feature type="domain" description="Helicase C-terminal" evidence="17">
    <location>
        <begin position="429"/>
        <end position="595"/>
    </location>
</feature>
<evidence type="ECO:0000256" key="5">
    <source>
        <dbReference type="ARBA" id="ARBA00022763"/>
    </source>
</evidence>
<feature type="binding site" evidence="12">
    <location>
        <begin position="38"/>
        <end position="45"/>
    </location>
    <ligand>
        <name>ATP</name>
        <dbReference type="ChEBI" id="CHEBI:30616"/>
    </ligand>
</feature>
<feature type="coiled-coil region" evidence="14">
    <location>
        <begin position="625"/>
        <end position="657"/>
    </location>
</feature>